<protein>
    <submittedName>
        <fullName evidence="1">GYDIA family GHMP kinase</fullName>
    </submittedName>
</protein>
<keyword evidence="1" id="KW-0808">Transferase</keyword>
<dbReference type="Proteomes" id="UP001597013">
    <property type="component" value="Unassembled WGS sequence"/>
</dbReference>
<proteinExistence type="predicted"/>
<sequence length="302" mass="34088">MEFKSNGKLLLTGEYLVLDGAKALALPTQFGQSLIVEKIDKPIISWESYNETHAIWFQDVFSISAIFSDSIKSDNQVSERLIQIFKSIKQLNPNFLDSDIGYNIKTTQDFNRTWGLGTSSTLINNLASWANVDAYELLELTFGGSGYDIACAQSDSAIIYQLTENKPNVTEVKFKPYFRDHIYFVYLNQKQNSRDGIKTYKAFKGDLTQPIKDINAITEALITCNDIESFDRLITAHEEIIAKIIGQKPIKNLLFSDFKGAIKSLGAWGGDFVMVTSEKNPEVYFKSKGYKTIIPYSQMIKA</sequence>
<dbReference type="GO" id="GO:0016301">
    <property type="term" value="F:kinase activity"/>
    <property type="evidence" value="ECO:0007669"/>
    <property type="project" value="UniProtKB-KW"/>
</dbReference>
<dbReference type="InterPro" id="IPR014721">
    <property type="entry name" value="Ribsml_uS5_D2-typ_fold_subgr"/>
</dbReference>
<evidence type="ECO:0000313" key="2">
    <source>
        <dbReference type="Proteomes" id="UP001597013"/>
    </source>
</evidence>
<organism evidence="1 2">
    <name type="scientific">Winogradskyella litorisediminis</name>
    <dbReference type="NCBI Taxonomy" id="1156618"/>
    <lineage>
        <taxon>Bacteria</taxon>
        <taxon>Pseudomonadati</taxon>
        <taxon>Bacteroidota</taxon>
        <taxon>Flavobacteriia</taxon>
        <taxon>Flavobacteriales</taxon>
        <taxon>Flavobacteriaceae</taxon>
        <taxon>Winogradskyella</taxon>
    </lineage>
</organism>
<dbReference type="InterPro" id="IPR047765">
    <property type="entry name" value="GHMP_GYDIA-like"/>
</dbReference>
<keyword evidence="2" id="KW-1185">Reference proteome</keyword>
<reference evidence="2" key="1">
    <citation type="journal article" date="2019" name="Int. J. Syst. Evol. Microbiol.">
        <title>The Global Catalogue of Microorganisms (GCM) 10K type strain sequencing project: providing services to taxonomists for standard genome sequencing and annotation.</title>
        <authorList>
            <consortium name="The Broad Institute Genomics Platform"/>
            <consortium name="The Broad Institute Genome Sequencing Center for Infectious Disease"/>
            <person name="Wu L."/>
            <person name="Ma J."/>
        </authorList>
    </citation>
    <scope>NUCLEOTIDE SEQUENCE [LARGE SCALE GENOMIC DNA]</scope>
    <source>
        <strain evidence="2">CCUG 62215</strain>
    </source>
</reference>
<comment type="caution">
    <text evidence="1">The sequence shown here is derived from an EMBL/GenBank/DDBJ whole genome shotgun (WGS) entry which is preliminary data.</text>
</comment>
<name>A0ABW3N365_9FLAO</name>
<evidence type="ECO:0000313" key="1">
    <source>
        <dbReference type="EMBL" id="MFD1062148.1"/>
    </source>
</evidence>
<dbReference type="Gene3D" id="3.30.230.10">
    <property type="match status" value="1"/>
</dbReference>
<dbReference type="EMBL" id="JBHTJL010000009">
    <property type="protein sequence ID" value="MFD1062148.1"/>
    <property type="molecule type" value="Genomic_DNA"/>
</dbReference>
<dbReference type="SUPFAM" id="SSF54211">
    <property type="entry name" value="Ribosomal protein S5 domain 2-like"/>
    <property type="match status" value="1"/>
</dbReference>
<dbReference type="RefSeq" id="WP_386127737.1">
    <property type="nucleotide sequence ID" value="NZ_JBHTJL010000009.1"/>
</dbReference>
<accession>A0ABW3N365</accession>
<dbReference type="NCBIfam" id="NF040656">
    <property type="entry name" value="GHMP_GYDIA"/>
    <property type="match status" value="1"/>
</dbReference>
<gene>
    <name evidence="1" type="ORF">ACFQ1Q_02725</name>
</gene>
<dbReference type="InterPro" id="IPR020568">
    <property type="entry name" value="Ribosomal_Su5_D2-typ_SF"/>
</dbReference>
<keyword evidence="1" id="KW-0418">Kinase</keyword>